<evidence type="ECO:0000313" key="4">
    <source>
        <dbReference type="Proteomes" id="UP000024635"/>
    </source>
</evidence>
<dbReference type="OrthoDB" id="297496at2759"/>
<feature type="signal peptide" evidence="2">
    <location>
        <begin position="1"/>
        <end position="19"/>
    </location>
</feature>
<name>A0A016VVE3_9BILA</name>
<dbReference type="EMBL" id="JARK01001340">
    <property type="protein sequence ID" value="EYC30733.1"/>
    <property type="molecule type" value="Genomic_DNA"/>
</dbReference>
<gene>
    <name evidence="3" type="primary">Acey_s0004.g1740</name>
    <name evidence="3" type="ORF">Y032_0004g1740</name>
</gene>
<protein>
    <submittedName>
        <fullName evidence="3">Uncharacterized protein</fullName>
    </submittedName>
</protein>
<keyword evidence="2" id="KW-0732">Signal</keyword>
<evidence type="ECO:0000256" key="2">
    <source>
        <dbReference type="SAM" id="SignalP"/>
    </source>
</evidence>
<accession>A0A016VVE3</accession>
<organism evidence="3 4">
    <name type="scientific">Ancylostoma ceylanicum</name>
    <dbReference type="NCBI Taxonomy" id="53326"/>
    <lineage>
        <taxon>Eukaryota</taxon>
        <taxon>Metazoa</taxon>
        <taxon>Ecdysozoa</taxon>
        <taxon>Nematoda</taxon>
        <taxon>Chromadorea</taxon>
        <taxon>Rhabditida</taxon>
        <taxon>Rhabditina</taxon>
        <taxon>Rhabditomorpha</taxon>
        <taxon>Strongyloidea</taxon>
        <taxon>Ancylostomatidae</taxon>
        <taxon>Ancylostomatinae</taxon>
        <taxon>Ancylostoma</taxon>
    </lineage>
</organism>
<reference evidence="4" key="1">
    <citation type="journal article" date="2015" name="Nat. Genet.">
        <title>The genome and transcriptome of the zoonotic hookworm Ancylostoma ceylanicum identify infection-specific gene families.</title>
        <authorList>
            <person name="Schwarz E.M."/>
            <person name="Hu Y."/>
            <person name="Antoshechkin I."/>
            <person name="Miller M.M."/>
            <person name="Sternberg P.W."/>
            <person name="Aroian R.V."/>
        </authorList>
    </citation>
    <scope>NUCLEOTIDE SEQUENCE</scope>
    <source>
        <strain evidence="4">HY135</strain>
    </source>
</reference>
<comment type="caution">
    <text evidence="3">The sequence shown here is derived from an EMBL/GenBank/DDBJ whole genome shotgun (WGS) entry which is preliminary data.</text>
</comment>
<evidence type="ECO:0000256" key="1">
    <source>
        <dbReference type="SAM" id="MobiDB-lite"/>
    </source>
</evidence>
<dbReference type="AlphaFoldDB" id="A0A016VVE3"/>
<keyword evidence="4" id="KW-1185">Reference proteome</keyword>
<dbReference type="Proteomes" id="UP000024635">
    <property type="component" value="Unassembled WGS sequence"/>
</dbReference>
<feature type="chain" id="PRO_5001490566" evidence="2">
    <location>
        <begin position="20"/>
        <end position="80"/>
    </location>
</feature>
<proteinExistence type="predicted"/>
<evidence type="ECO:0000313" key="3">
    <source>
        <dbReference type="EMBL" id="EYC30733.1"/>
    </source>
</evidence>
<feature type="region of interest" description="Disordered" evidence="1">
    <location>
        <begin position="59"/>
        <end position="80"/>
    </location>
</feature>
<sequence>MRATLVFLFLILAKGETSAQSLPSVFPFKTRKTINIGVFFVRDNPRVVNYAIEPIQASKKHEHEDNPKMTPTLLVKPAQT</sequence>